<organism evidence="1 2">
    <name type="scientific">Coleophoma cylindrospora</name>
    <dbReference type="NCBI Taxonomy" id="1849047"/>
    <lineage>
        <taxon>Eukaryota</taxon>
        <taxon>Fungi</taxon>
        <taxon>Dikarya</taxon>
        <taxon>Ascomycota</taxon>
        <taxon>Pezizomycotina</taxon>
        <taxon>Leotiomycetes</taxon>
        <taxon>Helotiales</taxon>
        <taxon>Dermateaceae</taxon>
        <taxon>Coleophoma</taxon>
    </lineage>
</organism>
<evidence type="ECO:0000313" key="2">
    <source>
        <dbReference type="Proteomes" id="UP000256645"/>
    </source>
</evidence>
<reference evidence="1 2" key="1">
    <citation type="journal article" date="2018" name="IMA Fungus">
        <title>IMA Genome-F 9: Draft genome sequence of Annulohypoxylon stygium, Aspergillus mulundensis, Berkeleyomyces basicola (syn. Thielaviopsis basicola), Ceratocystis smalleyi, two Cercospora beticola strains, Coleophoma cylindrospora, Fusarium fracticaudum, Phialophora cf. hyalina, and Morchella septimelata.</title>
        <authorList>
            <person name="Wingfield B.D."/>
            <person name="Bills G.F."/>
            <person name="Dong Y."/>
            <person name="Huang W."/>
            <person name="Nel W.J."/>
            <person name="Swalarsk-Parry B.S."/>
            <person name="Vaghefi N."/>
            <person name="Wilken P.M."/>
            <person name="An Z."/>
            <person name="de Beer Z.W."/>
            <person name="De Vos L."/>
            <person name="Chen L."/>
            <person name="Duong T.A."/>
            <person name="Gao Y."/>
            <person name="Hammerbacher A."/>
            <person name="Kikkert J.R."/>
            <person name="Li Y."/>
            <person name="Li H."/>
            <person name="Li K."/>
            <person name="Li Q."/>
            <person name="Liu X."/>
            <person name="Ma X."/>
            <person name="Naidoo K."/>
            <person name="Pethybridge S.J."/>
            <person name="Sun J."/>
            <person name="Steenkamp E.T."/>
            <person name="van der Nest M.A."/>
            <person name="van Wyk S."/>
            <person name="Wingfield M.J."/>
            <person name="Xiong C."/>
            <person name="Yue Q."/>
            <person name="Zhang X."/>
        </authorList>
    </citation>
    <scope>NUCLEOTIDE SEQUENCE [LARGE SCALE GENOMIC DNA]</scope>
    <source>
        <strain evidence="1 2">BP6252</strain>
    </source>
</reference>
<dbReference type="EMBL" id="PDLM01000008">
    <property type="protein sequence ID" value="RDW71588.1"/>
    <property type="molecule type" value="Genomic_DNA"/>
</dbReference>
<dbReference type="Proteomes" id="UP000256645">
    <property type="component" value="Unassembled WGS sequence"/>
</dbReference>
<sequence length="144" mass="14949">MGYAGSYGLAESDVGPRVGPSSSIRSGGTLSDFHLDVQPSAAKPTALGRNLVSTRRVSLPDTTMEDSAGYAIAGRAPISIQDAICGHVTHLFNFDAASQRMLGCQQSSLASAPTGMGAVPWWLDLMPDAPVGGAPRRPLVCHRG</sequence>
<evidence type="ECO:0000313" key="1">
    <source>
        <dbReference type="EMBL" id="RDW71588.1"/>
    </source>
</evidence>
<comment type="caution">
    <text evidence="1">The sequence shown here is derived from an EMBL/GenBank/DDBJ whole genome shotgun (WGS) entry which is preliminary data.</text>
</comment>
<accession>A0A3D8RCD9</accession>
<proteinExistence type="predicted"/>
<gene>
    <name evidence="1" type="ORF">BP6252_08151</name>
</gene>
<protein>
    <submittedName>
        <fullName evidence="1">Uncharacterized protein</fullName>
    </submittedName>
</protein>
<dbReference type="AlphaFoldDB" id="A0A3D8RCD9"/>
<keyword evidence="2" id="KW-1185">Reference proteome</keyword>
<name>A0A3D8RCD9_9HELO</name>